<reference evidence="1 2" key="1">
    <citation type="journal article" date="2020" name="Cell">
        <title>Large-Scale Comparative Analyses of Tick Genomes Elucidate Their Genetic Diversity and Vector Capacities.</title>
        <authorList>
            <consortium name="Tick Genome and Microbiome Consortium (TIGMIC)"/>
            <person name="Jia N."/>
            <person name="Wang J."/>
            <person name="Shi W."/>
            <person name="Du L."/>
            <person name="Sun Y."/>
            <person name="Zhan W."/>
            <person name="Jiang J.F."/>
            <person name="Wang Q."/>
            <person name="Zhang B."/>
            <person name="Ji P."/>
            <person name="Bell-Sakyi L."/>
            <person name="Cui X.M."/>
            <person name="Yuan T.T."/>
            <person name="Jiang B.G."/>
            <person name="Yang W.F."/>
            <person name="Lam T.T."/>
            <person name="Chang Q.C."/>
            <person name="Ding S.J."/>
            <person name="Wang X.J."/>
            <person name="Zhu J.G."/>
            <person name="Ruan X.D."/>
            <person name="Zhao L."/>
            <person name="Wei J.T."/>
            <person name="Ye R.Z."/>
            <person name="Que T.C."/>
            <person name="Du C.H."/>
            <person name="Zhou Y.H."/>
            <person name="Cheng J.X."/>
            <person name="Dai P.F."/>
            <person name="Guo W.B."/>
            <person name="Han X.H."/>
            <person name="Huang E.J."/>
            <person name="Li L.F."/>
            <person name="Wei W."/>
            <person name="Gao Y.C."/>
            <person name="Liu J.Z."/>
            <person name="Shao H.Z."/>
            <person name="Wang X."/>
            <person name="Wang C.C."/>
            <person name="Yang T.C."/>
            <person name="Huo Q.B."/>
            <person name="Li W."/>
            <person name="Chen H.Y."/>
            <person name="Chen S.E."/>
            <person name="Zhou L.G."/>
            <person name="Ni X.B."/>
            <person name="Tian J.H."/>
            <person name="Sheng Y."/>
            <person name="Liu T."/>
            <person name="Pan Y.S."/>
            <person name="Xia L.Y."/>
            <person name="Li J."/>
            <person name="Zhao F."/>
            <person name="Cao W.C."/>
        </authorList>
    </citation>
    <scope>NUCLEOTIDE SEQUENCE [LARGE SCALE GENOMIC DNA]</scope>
    <source>
        <strain evidence="1">Iper-2018</strain>
    </source>
</reference>
<dbReference type="Proteomes" id="UP000805193">
    <property type="component" value="Unassembled WGS sequence"/>
</dbReference>
<name>A0AC60PI73_IXOPE</name>
<comment type="caution">
    <text evidence="1">The sequence shown here is derived from an EMBL/GenBank/DDBJ whole genome shotgun (WGS) entry which is preliminary data.</text>
</comment>
<dbReference type="EMBL" id="JABSTQ010010587">
    <property type="protein sequence ID" value="KAG0419699.1"/>
    <property type="molecule type" value="Genomic_DNA"/>
</dbReference>
<protein>
    <submittedName>
        <fullName evidence="1">Uncharacterized protein</fullName>
    </submittedName>
</protein>
<keyword evidence="2" id="KW-1185">Reference proteome</keyword>
<accession>A0AC60PI73</accession>
<proteinExistence type="predicted"/>
<evidence type="ECO:0000313" key="2">
    <source>
        <dbReference type="Proteomes" id="UP000805193"/>
    </source>
</evidence>
<gene>
    <name evidence="1" type="ORF">HPB47_003933</name>
</gene>
<organism evidence="1 2">
    <name type="scientific">Ixodes persulcatus</name>
    <name type="common">Taiga tick</name>
    <dbReference type="NCBI Taxonomy" id="34615"/>
    <lineage>
        <taxon>Eukaryota</taxon>
        <taxon>Metazoa</taxon>
        <taxon>Ecdysozoa</taxon>
        <taxon>Arthropoda</taxon>
        <taxon>Chelicerata</taxon>
        <taxon>Arachnida</taxon>
        <taxon>Acari</taxon>
        <taxon>Parasitiformes</taxon>
        <taxon>Ixodida</taxon>
        <taxon>Ixodoidea</taxon>
        <taxon>Ixodidae</taxon>
        <taxon>Ixodinae</taxon>
        <taxon>Ixodes</taxon>
    </lineage>
</organism>
<evidence type="ECO:0000313" key="1">
    <source>
        <dbReference type="EMBL" id="KAG0419699.1"/>
    </source>
</evidence>
<sequence length="87" mass="9865">MLSMFRFLAERALPQNRERCIADGVNALCRTAGQHPKSLKMGAIVDHFRCANLKVLTPDKEGGFVVLPHELYIKKTPRKQLTRTSSR</sequence>